<dbReference type="SUPFAM" id="SSF56112">
    <property type="entry name" value="Protein kinase-like (PK-like)"/>
    <property type="match status" value="1"/>
</dbReference>
<dbReference type="Pfam" id="PF01633">
    <property type="entry name" value="Choline_kinase"/>
    <property type="match status" value="1"/>
</dbReference>
<dbReference type="Gene3D" id="3.90.1200.10">
    <property type="match status" value="1"/>
</dbReference>
<dbReference type="GO" id="GO:0004305">
    <property type="term" value="F:ethanolamine kinase activity"/>
    <property type="evidence" value="ECO:0007669"/>
    <property type="project" value="TreeGrafter"/>
</dbReference>
<dbReference type="Proteomes" id="UP000728032">
    <property type="component" value="Unassembled WGS sequence"/>
</dbReference>
<organism evidence="4">
    <name type="scientific">Oppiella nova</name>
    <dbReference type="NCBI Taxonomy" id="334625"/>
    <lineage>
        <taxon>Eukaryota</taxon>
        <taxon>Metazoa</taxon>
        <taxon>Ecdysozoa</taxon>
        <taxon>Arthropoda</taxon>
        <taxon>Chelicerata</taxon>
        <taxon>Arachnida</taxon>
        <taxon>Acari</taxon>
        <taxon>Acariformes</taxon>
        <taxon>Sarcoptiformes</taxon>
        <taxon>Oribatida</taxon>
        <taxon>Brachypylina</taxon>
        <taxon>Oppioidea</taxon>
        <taxon>Oppiidae</taxon>
        <taxon>Oppiella</taxon>
    </lineage>
</organism>
<evidence type="ECO:0000313" key="4">
    <source>
        <dbReference type="EMBL" id="CAD7653642.1"/>
    </source>
</evidence>
<dbReference type="EMBL" id="OC921724">
    <property type="protein sequence ID" value="CAD7653642.1"/>
    <property type="molecule type" value="Genomic_DNA"/>
</dbReference>
<protein>
    <recommendedName>
        <fullName evidence="6">Choline kinase</fullName>
    </recommendedName>
</protein>
<gene>
    <name evidence="4" type="ORF">ONB1V03_LOCUS10295</name>
</gene>
<evidence type="ECO:0000256" key="2">
    <source>
        <dbReference type="ARBA" id="ARBA00023264"/>
    </source>
</evidence>
<dbReference type="PANTHER" id="PTHR22603">
    <property type="entry name" value="CHOLINE/ETHANOALAMINE KINASE"/>
    <property type="match status" value="1"/>
</dbReference>
<keyword evidence="2" id="KW-1208">Phospholipid metabolism</keyword>
<dbReference type="InterPro" id="IPR011009">
    <property type="entry name" value="Kinase-like_dom_sf"/>
</dbReference>
<evidence type="ECO:0000313" key="5">
    <source>
        <dbReference type="Proteomes" id="UP000728032"/>
    </source>
</evidence>
<proteinExistence type="inferred from homology"/>
<dbReference type="GO" id="GO:0005737">
    <property type="term" value="C:cytoplasm"/>
    <property type="evidence" value="ECO:0007669"/>
    <property type="project" value="TreeGrafter"/>
</dbReference>
<dbReference type="PANTHER" id="PTHR22603:SF93">
    <property type="entry name" value="RE24176P"/>
    <property type="match status" value="1"/>
</dbReference>
<evidence type="ECO:0008006" key="6">
    <source>
        <dbReference type="Google" id="ProtNLM"/>
    </source>
</evidence>
<comment type="similarity">
    <text evidence="3">Belongs to the choline/ethanolamine kinase family.</text>
</comment>
<dbReference type="GO" id="GO:0004103">
    <property type="term" value="F:choline kinase activity"/>
    <property type="evidence" value="ECO:0007669"/>
    <property type="project" value="TreeGrafter"/>
</dbReference>
<name>A0A7R9M549_9ACAR</name>
<dbReference type="GO" id="GO:0006646">
    <property type="term" value="P:phosphatidylethanolamine biosynthetic process"/>
    <property type="evidence" value="ECO:0007669"/>
    <property type="project" value="TreeGrafter"/>
</dbReference>
<dbReference type="AlphaFoldDB" id="A0A7R9M549"/>
<sequence length="400" mass="46645">MDKVVSVGNRHKIYELCKTLLSGKWAQINESELIIKSNTDGFTNQLFYCFLPEKHNKTKYNKIVVRMQDANEYQEYFNPTHVLSMGLLLSAKGLAPKILGVFDSGIISEFIDGRYFSASDDHNPRAVELIAQNVAKLHSSEMPIPKDSTQQLMTNVFEVWFDEKLMKSIREGLVYDMIQKHKYETFLALDLLDEMSWLRQTIQELNSPVVFSHNDFNRKNILIRETNDKNSQNLDLFFIDFDFSSYAYRGIDLGYYFSSWGQKETQFGYGVFPTDSQMLPFINAYIEEMTTIYGNSYVENEMNSRERLIFEAKVFALYAFMVDLLFCIYLADSNKKPDEMINAEKSYGSKRVSAKDIGFYCYDMFLMNNTEFKEYVVDKNKDKPQEYTYLISKSTQSICI</sequence>
<dbReference type="EMBL" id="CAJPVJ010006899">
    <property type="protein sequence ID" value="CAG2170829.1"/>
    <property type="molecule type" value="Genomic_DNA"/>
</dbReference>
<reference evidence="4" key="1">
    <citation type="submission" date="2020-11" db="EMBL/GenBank/DDBJ databases">
        <authorList>
            <person name="Tran Van P."/>
        </authorList>
    </citation>
    <scope>NUCLEOTIDE SEQUENCE</scope>
</reference>
<keyword evidence="1" id="KW-0444">Lipid biosynthesis</keyword>
<dbReference type="OrthoDB" id="5796092at2759"/>
<keyword evidence="1" id="KW-0594">Phospholipid biosynthesis</keyword>
<keyword evidence="1" id="KW-0443">Lipid metabolism</keyword>
<accession>A0A7R9M549</accession>
<keyword evidence="5" id="KW-1185">Reference proteome</keyword>
<evidence type="ECO:0000256" key="1">
    <source>
        <dbReference type="ARBA" id="ARBA00023209"/>
    </source>
</evidence>
<evidence type="ECO:0000256" key="3">
    <source>
        <dbReference type="ARBA" id="ARBA00038211"/>
    </source>
</evidence>
<dbReference type="Gene3D" id="3.30.200.20">
    <property type="entry name" value="Phosphorylase Kinase, domain 1"/>
    <property type="match status" value="1"/>
</dbReference>